<evidence type="ECO:0000259" key="2">
    <source>
        <dbReference type="Pfam" id="PF00534"/>
    </source>
</evidence>
<dbReference type="PANTHER" id="PTHR46401:SF2">
    <property type="entry name" value="GLYCOSYLTRANSFERASE WBBK-RELATED"/>
    <property type="match status" value="1"/>
</dbReference>
<accession>A0A1W1Y4I1</accession>
<evidence type="ECO:0000313" key="4">
    <source>
        <dbReference type="EMBL" id="SMC31110.1"/>
    </source>
</evidence>
<dbReference type="GO" id="GO:0016757">
    <property type="term" value="F:glycosyltransferase activity"/>
    <property type="evidence" value="ECO:0007669"/>
    <property type="project" value="InterPro"/>
</dbReference>
<dbReference type="RefSeq" id="WP_084282155.1">
    <property type="nucleotide sequence ID" value="NZ_FWXJ01000001.1"/>
</dbReference>
<dbReference type="SUPFAM" id="SSF53756">
    <property type="entry name" value="UDP-Glycosyltransferase/glycogen phosphorylase"/>
    <property type="match status" value="1"/>
</dbReference>
<dbReference type="AlphaFoldDB" id="A0A1W1Y4I1"/>
<dbReference type="Pfam" id="PF12000">
    <property type="entry name" value="Glyco_trans_4_3"/>
    <property type="match status" value="1"/>
</dbReference>
<dbReference type="EMBL" id="FWXJ01000001">
    <property type="protein sequence ID" value="SMC31110.1"/>
    <property type="molecule type" value="Genomic_DNA"/>
</dbReference>
<dbReference type="Gene3D" id="3.40.50.2000">
    <property type="entry name" value="Glycogen Phosphorylase B"/>
    <property type="match status" value="2"/>
</dbReference>
<evidence type="ECO:0000259" key="3">
    <source>
        <dbReference type="Pfam" id="PF12000"/>
    </source>
</evidence>
<keyword evidence="1 4" id="KW-0808">Transferase</keyword>
<dbReference type="Pfam" id="PF00534">
    <property type="entry name" value="Glycos_transf_1"/>
    <property type="match status" value="1"/>
</dbReference>
<reference evidence="4 5" key="1">
    <citation type="submission" date="2017-04" db="EMBL/GenBank/DDBJ databases">
        <authorList>
            <person name="Afonso C.L."/>
            <person name="Miller P.J."/>
            <person name="Scott M.A."/>
            <person name="Spackman E."/>
            <person name="Goraichik I."/>
            <person name="Dimitrov K.M."/>
            <person name="Suarez D.L."/>
            <person name="Swayne D.E."/>
        </authorList>
    </citation>
    <scope>NUCLEOTIDE SEQUENCE [LARGE SCALE GENOMIC DNA]</scope>
    <source>
        <strain evidence="4 5">VK13</strain>
    </source>
</reference>
<dbReference type="GO" id="GO:0009103">
    <property type="term" value="P:lipopolysaccharide biosynthetic process"/>
    <property type="evidence" value="ECO:0007669"/>
    <property type="project" value="TreeGrafter"/>
</dbReference>
<dbReference type="InterPro" id="IPR022623">
    <property type="entry name" value="Glyco_trans_4"/>
</dbReference>
<proteinExistence type="predicted"/>
<organism evidence="4 5">
    <name type="scientific">Polynucleobacter kasalickyi</name>
    <dbReference type="NCBI Taxonomy" id="1938817"/>
    <lineage>
        <taxon>Bacteria</taxon>
        <taxon>Pseudomonadati</taxon>
        <taxon>Pseudomonadota</taxon>
        <taxon>Betaproteobacteria</taxon>
        <taxon>Burkholderiales</taxon>
        <taxon>Burkholderiaceae</taxon>
        <taxon>Polynucleobacter</taxon>
    </lineage>
</organism>
<feature type="domain" description="Glycosyl transferase family 1" evidence="2">
    <location>
        <begin position="217"/>
        <end position="386"/>
    </location>
</feature>
<sequence length="412" mass="46616">MQILFIHQNFPGQFKHIAQALKANHQVVAIACSTDRKVVQQEWLDIPVHYYHPSQGSTTGVHPWAADFETKLIRAQGAFIKAQELKAQGLMPDIIVAHPGWGESLFIKQVWPTAKLGLYGEFFYHAEGGDVNFDPEFIDSDPSLSCRIALKNTINHLHFHEAEASISPTQWQASTYPETIRNKMSVIHDGIDTDLLKPNPDAFISLKVGGQVLRFTRDDEIITFVNRNLEPYRGYHIFMRSLPAILAARPKAHVFIVGGDGVSYGGKPASGTWKEKFFDEVKDQLDVQRVHFFGSLEYAAYITVMQLSKVHVYLTYPFVLSWSLMEAMSMGACVVASDTAPLHEVIIDNMTGRLVNFFDSQALANSVIQLLQYPEHAKIIGQNARNFVIDHYDLQRVCLPRQLQWIEHLSKQ</sequence>
<dbReference type="InterPro" id="IPR001296">
    <property type="entry name" value="Glyco_trans_1"/>
</dbReference>
<gene>
    <name evidence="4" type="ORF">SAMN06296008_101380</name>
</gene>
<evidence type="ECO:0000313" key="5">
    <source>
        <dbReference type="Proteomes" id="UP000192708"/>
    </source>
</evidence>
<dbReference type="STRING" id="1938817.SAMN06296008_101380"/>
<keyword evidence="5" id="KW-1185">Reference proteome</keyword>
<dbReference type="OrthoDB" id="5416057at2"/>
<evidence type="ECO:0000256" key="1">
    <source>
        <dbReference type="ARBA" id="ARBA00022679"/>
    </source>
</evidence>
<feature type="domain" description="Glycosyl transferase family 4" evidence="3">
    <location>
        <begin position="24"/>
        <end position="195"/>
    </location>
</feature>
<protein>
    <submittedName>
        <fullName evidence="4">Glycosyltransferase involved in cell wall bisynthesis</fullName>
    </submittedName>
</protein>
<name>A0A1W1Y4I1_9BURK</name>
<dbReference type="PANTHER" id="PTHR46401">
    <property type="entry name" value="GLYCOSYLTRANSFERASE WBBK-RELATED"/>
    <property type="match status" value="1"/>
</dbReference>
<dbReference type="Proteomes" id="UP000192708">
    <property type="component" value="Unassembled WGS sequence"/>
</dbReference>